<dbReference type="GO" id="GO:0005829">
    <property type="term" value="C:cytosol"/>
    <property type="evidence" value="ECO:0007669"/>
    <property type="project" value="TreeGrafter"/>
</dbReference>
<feature type="domain" description="HTH cro/C1-type" evidence="2">
    <location>
        <begin position="12"/>
        <end position="66"/>
    </location>
</feature>
<dbReference type="GO" id="GO:0003677">
    <property type="term" value="F:DNA binding"/>
    <property type="evidence" value="ECO:0007669"/>
    <property type="project" value="UniProtKB-KW"/>
</dbReference>
<evidence type="ECO:0000256" key="1">
    <source>
        <dbReference type="ARBA" id="ARBA00023125"/>
    </source>
</evidence>
<dbReference type="AlphaFoldDB" id="A0AAW5K0H9"/>
<dbReference type="EMBL" id="JANFYT010000014">
    <property type="protein sequence ID" value="MCQ4814335.1"/>
    <property type="molecule type" value="Genomic_DNA"/>
</dbReference>
<comment type="caution">
    <text evidence="3">The sequence shown here is derived from an EMBL/GenBank/DDBJ whole genome shotgun (WGS) entry which is preliminary data.</text>
</comment>
<dbReference type="PANTHER" id="PTHR46797:SF1">
    <property type="entry name" value="METHYLPHOSPHONATE SYNTHASE"/>
    <property type="match status" value="1"/>
</dbReference>
<accession>A0AAW5K0H9</accession>
<protein>
    <submittedName>
        <fullName evidence="3">Helix-turn-helix domain-containing protein</fullName>
    </submittedName>
</protein>
<organism evidence="3 4">
    <name type="scientific">Cloacibacillus evryensis</name>
    <dbReference type="NCBI Taxonomy" id="508460"/>
    <lineage>
        <taxon>Bacteria</taxon>
        <taxon>Thermotogati</taxon>
        <taxon>Synergistota</taxon>
        <taxon>Synergistia</taxon>
        <taxon>Synergistales</taxon>
        <taxon>Synergistaceae</taxon>
        <taxon>Cloacibacillus</taxon>
    </lineage>
</organism>
<dbReference type="GO" id="GO:0003700">
    <property type="term" value="F:DNA-binding transcription factor activity"/>
    <property type="evidence" value="ECO:0007669"/>
    <property type="project" value="TreeGrafter"/>
</dbReference>
<name>A0AAW5K0H9_9BACT</name>
<sequence length="242" mass="28128">MTHISAAVGEKIREIRKNRRYTLQDLGKIVHRSKATLSKYENGEIVLDIETLFDMARALRVSIFSLLDLPVDAETVCPRKENDHACCCKDIFSYPILYLYYYNGEHKCIRRGVIETDIENGKAKFYLDTVSLSDYRRCCQVYVGQVRSYSFYTRMVFRNEITPPDMITMVFPSMLNCQTFLIGQVFAMTVATQPICVKALVANHEMIEDREFKTMLQITPQEIKNIKRLNYFALERVAEVKV</sequence>
<dbReference type="PANTHER" id="PTHR46797">
    <property type="entry name" value="HTH-TYPE TRANSCRIPTIONAL REGULATOR"/>
    <property type="match status" value="1"/>
</dbReference>
<dbReference type="RefSeq" id="WP_008711758.1">
    <property type="nucleotide sequence ID" value="NZ_CABKQM010000008.1"/>
</dbReference>
<dbReference type="Pfam" id="PF01381">
    <property type="entry name" value="HTH_3"/>
    <property type="match status" value="1"/>
</dbReference>
<dbReference type="PROSITE" id="PS50943">
    <property type="entry name" value="HTH_CROC1"/>
    <property type="match status" value="1"/>
</dbReference>
<dbReference type="Gene3D" id="1.10.260.40">
    <property type="entry name" value="lambda repressor-like DNA-binding domains"/>
    <property type="match status" value="1"/>
</dbReference>
<dbReference type="InterPro" id="IPR050807">
    <property type="entry name" value="TransReg_Diox_bact_type"/>
</dbReference>
<keyword evidence="4" id="KW-1185">Reference proteome</keyword>
<dbReference type="SMART" id="SM00530">
    <property type="entry name" value="HTH_XRE"/>
    <property type="match status" value="1"/>
</dbReference>
<dbReference type="SUPFAM" id="SSF47413">
    <property type="entry name" value="lambda repressor-like DNA-binding domains"/>
    <property type="match status" value="1"/>
</dbReference>
<reference evidence="3 4" key="1">
    <citation type="submission" date="2022-06" db="EMBL/GenBank/DDBJ databases">
        <title>Isolation of gut microbiota from human fecal samples.</title>
        <authorList>
            <person name="Pamer E.G."/>
            <person name="Barat B."/>
            <person name="Waligurski E."/>
            <person name="Medina S."/>
            <person name="Paddock L."/>
            <person name="Mostad J."/>
        </authorList>
    </citation>
    <scope>NUCLEOTIDE SEQUENCE [LARGE SCALE GENOMIC DNA]</scope>
    <source>
        <strain evidence="3 4">DFI.9.90</strain>
    </source>
</reference>
<proteinExistence type="predicted"/>
<gene>
    <name evidence="3" type="ORF">NE630_07805</name>
</gene>
<dbReference type="CDD" id="cd00093">
    <property type="entry name" value="HTH_XRE"/>
    <property type="match status" value="1"/>
</dbReference>
<evidence type="ECO:0000313" key="3">
    <source>
        <dbReference type="EMBL" id="MCQ4814335.1"/>
    </source>
</evidence>
<dbReference type="InterPro" id="IPR001387">
    <property type="entry name" value="Cro/C1-type_HTH"/>
</dbReference>
<evidence type="ECO:0000313" key="4">
    <source>
        <dbReference type="Proteomes" id="UP001205919"/>
    </source>
</evidence>
<evidence type="ECO:0000259" key="2">
    <source>
        <dbReference type="PROSITE" id="PS50943"/>
    </source>
</evidence>
<keyword evidence="1" id="KW-0238">DNA-binding</keyword>
<dbReference type="Proteomes" id="UP001205919">
    <property type="component" value="Unassembled WGS sequence"/>
</dbReference>
<dbReference type="InterPro" id="IPR010982">
    <property type="entry name" value="Lambda_DNA-bd_dom_sf"/>
</dbReference>